<dbReference type="PANTHER" id="PTHR47338:SF29">
    <property type="entry name" value="ZN(2)-C6 FUNGAL-TYPE DOMAIN-CONTAINING PROTEIN"/>
    <property type="match status" value="1"/>
</dbReference>
<accession>A0A427YD19</accession>
<evidence type="ECO:0000313" key="8">
    <source>
        <dbReference type="EMBL" id="RSH88988.1"/>
    </source>
</evidence>
<dbReference type="EMBL" id="RSCD01000015">
    <property type="protein sequence ID" value="RSH88988.1"/>
    <property type="molecule type" value="Genomic_DNA"/>
</dbReference>
<protein>
    <recommendedName>
        <fullName evidence="7">Zn(2)-C6 fungal-type domain-containing protein</fullName>
    </recommendedName>
</protein>
<dbReference type="Proteomes" id="UP000279259">
    <property type="component" value="Unassembled WGS sequence"/>
</dbReference>
<comment type="caution">
    <text evidence="8">The sequence shown here is derived from an EMBL/GenBank/DDBJ whole genome shotgun (WGS) entry which is preliminary data.</text>
</comment>
<feature type="compositionally biased region" description="Polar residues" evidence="6">
    <location>
        <begin position="7"/>
        <end position="25"/>
    </location>
</feature>
<keyword evidence="9" id="KW-1185">Reference proteome</keyword>
<dbReference type="CDD" id="cd00067">
    <property type="entry name" value="GAL4"/>
    <property type="match status" value="1"/>
</dbReference>
<dbReference type="Gene3D" id="4.10.240.10">
    <property type="entry name" value="Zn(2)-C6 fungal-type DNA-binding domain"/>
    <property type="match status" value="1"/>
</dbReference>
<dbReference type="GO" id="GO:0008270">
    <property type="term" value="F:zinc ion binding"/>
    <property type="evidence" value="ECO:0007669"/>
    <property type="project" value="InterPro"/>
</dbReference>
<dbReference type="Pfam" id="PF00172">
    <property type="entry name" value="Zn_clus"/>
    <property type="match status" value="1"/>
</dbReference>
<keyword evidence="3" id="KW-0805">Transcription regulation</keyword>
<dbReference type="SMART" id="SM00066">
    <property type="entry name" value="GAL4"/>
    <property type="match status" value="1"/>
</dbReference>
<gene>
    <name evidence="8" type="ORF">EHS25_002650</name>
</gene>
<dbReference type="SUPFAM" id="SSF57701">
    <property type="entry name" value="Zn2/Cys6 DNA-binding domain"/>
    <property type="match status" value="1"/>
</dbReference>
<evidence type="ECO:0000313" key="9">
    <source>
        <dbReference type="Proteomes" id="UP000279259"/>
    </source>
</evidence>
<reference evidence="8 9" key="1">
    <citation type="submission" date="2018-11" db="EMBL/GenBank/DDBJ databases">
        <title>Genome sequence of Saitozyma podzolica DSM 27192.</title>
        <authorList>
            <person name="Aliyu H."/>
            <person name="Gorte O."/>
            <person name="Ochsenreither K."/>
        </authorList>
    </citation>
    <scope>NUCLEOTIDE SEQUENCE [LARGE SCALE GENOMIC DNA]</scope>
    <source>
        <strain evidence="8 9">DSM 27192</strain>
    </source>
</reference>
<evidence type="ECO:0000256" key="1">
    <source>
        <dbReference type="ARBA" id="ARBA00004123"/>
    </source>
</evidence>
<dbReference type="OrthoDB" id="2309723at2759"/>
<evidence type="ECO:0000256" key="5">
    <source>
        <dbReference type="ARBA" id="ARBA00023242"/>
    </source>
</evidence>
<dbReference type="CDD" id="cd12148">
    <property type="entry name" value="fungal_TF_MHR"/>
    <property type="match status" value="1"/>
</dbReference>
<dbReference type="InterPro" id="IPR001138">
    <property type="entry name" value="Zn2Cys6_DnaBD"/>
</dbReference>
<dbReference type="PROSITE" id="PS50048">
    <property type="entry name" value="ZN2_CY6_FUNGAL_2"/>
    <property type="match status" value="1"/>
</dbReference>
<organism evidence="8 9">
    <name type="scientific">Saitozyma podzolica</name>
    <dbReference type="NCBI Taxonomy" id="1890683"/>
    <lineage>
        <taxon>Eukaryota</taxon>
        <taxon>Fungi</taxon>
        <taxon>Dikarya</taxon>
        <taxon>Basidiomycota</taxon>
        <taxon>Agaricomycotina</taxon>
        <taxon>Tremellomycetes</taxon>
        <taxon>Tremellales</taxon>
        <taxon>Trimorphomycetaceae</taxon>
        <taxon>Saitozyma</taxon>
    </lineage>
</organism>
<feature type="compositionally biased region" description="Basic and acidic residues" evidence="6">
    <location>
        <begin position="28"/>
        <end position="37"/>
    </location>
</feature>
<dbReference type="GO" id="GO:0000981">
    <property type="term" value="F:DNA-binding transcription factor activity, RNA polymerase II-specific"/>
    <property type="evidence" value="ECO:0007669"/>
    <property type="project" value="InterPro"/>
</dbReference>
<proteinExistence type="predicted"/>
<evidence type="ECO:0000259" key="7">
    <source>
        <dbReference type="PROSITE" id="PS50048"/>
    </source>
</evidence>
<comment type="subcellular location">
    <subcellularLocation>
        <location evidence="1">Nucleus</location>
    </subcellularLocation>
</comment>
<dbReference type="InterPro" id="IPR050815">
    <property type="entry name" value="TF_fung"/>
</dbReference>
<evidence type="ECO:0000256" key="3">
    <source>
        <dbReference type="ARBA" id="ARBA00023015"/>
    </source>
</evidence>
<keyword evidence="5" id="KW-0539">Nucleus</keyword>
<evidence type="ECO:0000256" key="4">
    <source>
        <dbReference type="ARBA" id="ARBA00023163"/>
    </source>
</evidence>
<name>A0A427YD19_9TREE</name>
<dbReference type="AlphaFoldDB" id="A0A427YD19"/>
<dbReference type="PROSITE" id="PS00463">
    <property type="entry name" value="ZN2_CY6_FUNGAL_1"/>
    <property type="match status" value="1"/>
</dbReference>
<evidence type="ECO:0000256" key="6">
    <source>
        <dbReference type="SAM" id="MobiDB-lite"/>
    </source>
</evidence>
<dbReference type="PANTHER" id="PTHR47338">
    <property type="entry name" value="ZN(II)2CYS6 TRANSCRIPTION FACTOR (EUROFUNG)-RELATED"/>
    <property type="match status" value="1"/>
</dbReference>
<evidence type="ECO:0000256" key="2">
    <source>
        <dbReference type="ARBA" id="ARBA00022723"/>
    </source>
</evidence>
<dbReference type="GO" id="GO:0005634">
    <property type="term" value="C:nucleus"/>
    <property type="evidence" value="ECO:0007669"/>
    <property type="project" value="UniProtKB-SubCell"/>
</dbReference>
<feature type="region of interest" description="Disordered" evidence="6">
    <location>
        <begin position="1"/>
        <end position="37"/>
    </location>
</feature>
<feature type="domain" description="Zn(2)-C6 fungal-type" evidence="7">
    <location>
        <begin position="46"/>
        <end position="76"/>
    </location>
</feature>
<dbReference type="InterPro" id="IPR036864">
    <property type="entry name" value="Zn2-C6_fun-type_DNA-bd_sf"/>
</dbReference>
<keyword evidence="2" id="KW-0479">Metal-binding</keyword>
<keyword evidence="4" id="KW-0804">Transcription</keyword>
<sequence>MSRPAKRTSSTSHPHPTQARASMSAVSDAKKAKLRVDGQPLRRGDACLMCRAKKLKCSATKPMCDQCSKRKDRCVYDAVRPASRVERLERKLAEMEQADLQEALEARKASGKPNPHQLNLGGLFNNLNNISNLNLPSLPIPTPEFNIYPFSTESSRPTSSGACAQVDPMQSWSLPIDPFTVPDLSLSAPAGVVASIQPGQMPWPLLSSSDDISLWDNSIVVDPPSAQSHSLMSSTTDLNNIDNLTPCLTPNFNLNVGGAATTLPDHPFANVAPNMTFGAPDMMPAPVPMDASRAINEVIDAAASSDFQLKENDISQSARNYLLDLFFAPPRDAFGSEPWTESQFRAKLALAPSCQPHPCLLFAMYTIAASSSYIPAVRSLADSLYTIAVIKIDESVREENRLLDAINACKMLCKWLWSKAHPLEGIRWLHKIPSGRFAQEQAGAGAGSENTWPLLGPPKDHWGVWGNDRGGCIMVPWPSGFSDEVITTPLPLASERYADGTAKLYSDVTISDLYTSPHQFSSFERPVSFLILAAHLLHRAQDLPHRPPEASAFTYRKPRTSSPPCVRRDHPLAYAEMMDGVRNLLNALPTAYKINVLDSAPWSHPDVPTIHVMTLACRMLLHDLDSDAYDRDVCLSSAREIAGIIKLWIRQMKIDEVKDQRSGVGNGRLTNRGKHGLAGPYVLNLWYWTADRLIRGGKLLRGAGAEKESIGCAEDAKMIIDGFKSLGLFYQLSPDQADALERAFD</sequence>